<dbReference type="EC" id="3.1.4.4" evidence="3"/>
<evidence type="ECO:0000313" key="10">
    <source>
        <dbReference type="EMBL" id="CAJ0805564.1"/>
    </source>
</evidence>
<evidence type="ECO:0000256" key="2">
    <source>
        <dbReference type="ARBA" id="ARBA00008664"/>
    </source>
</evidence>
<dbReference type="GO" id="GO:0016042">
    <property type="term" value="P:lipid catabolic process"/>
    <property type="evidence" value="ECO:0007669"/>
    <property type="project" value="UniProtKB-KW"/>
</dbReference>
<evidence type="ECO:0000256" key="7">
    <source>
        <dbReference type="SAM" id="SignalP"/>
    </source>
</evidence>
<protein>
    <recommendedName>
        <fullName evidence="3">phospholipase D</fullName>
        <ecNumber evidence="3">3.1.4.4</ecNumber>
    </recommendedName>
</protein>
<evidence type="ECO:0000256" key="5">
    <source>
        <dbReference type="ARBA" id="ARBA00022963"/>
    </source>
</evidence>
<keyword evidence="12" id="KW-1185">Reference proteome</keyword>
<feature type="chain" id="PRO_5041947682" description="phospholipase D" evidence="7">
    <location>
        <begin position="18"/>
        <end position="194"/>
    </location>
</feature>
<dbReference type="Proteomes" id="UP001189773">
    <property type="component" value="Unassembled WGS sequence"/>
</dbReference>
<feature type="signal peptide" evidence="7">
    <location>
        <begin position="1"/>
        <end position="17"/>
    </location>
</feature>
<dbReference type="EMBL" id="CATZAZ010000013">
    <property type="protein sequence ID" value="CAJ0805564.1"/>
    <property type="molecule type" value="Genomic_DNA"/>
</dbReference>
<feature type="domain" description="PLD phosphodiesterase" evidence="8">
    <location>
        <begin position="120"/>
        <end position="151"/>
    </location>
</feature>
<comment type="catalytic activity">
    <reaction evidence="1">
        <text>a 1,2-diacyl-sn-glycero-3-phosphocholine + H2O = a 1,2-diacyl-sn-glycero-3-phosphate + choline + H(+)</text>
        <dbReference type="Rhea" id="RHEA:14445"/>
        <dbReference type="ChEBI" id="CHEBI:15354"/>
        <dbReference type="ChEBI" id="CHEBI:15377"/>
        <dbReference type="ChEBI" id="CHEBI:15378"/>
        <dbReference type="ChEBI" id="CHEBI:57643"/>
        <dbReference type="ChEBI" id="CHEBI:58608"/>
        <dbReference type="EC" id="3.1.4.4"/>
    </reaction>
</comment>
<keyword evidence="7" id="KW-0732">Signal</keyword>
<dbReference type="Gene3D" id="3.30.870.10">
    <property type="entry name" value="Endonuclease Chain A"/>
    <property type="match status" value="1"/>
</dbReference>
<dbReference type="GO" id="GO:0006793">
    <property type="term" value="P:phosphorus metabolic process"/>
    <property type="evidence" value="ECO:0007669"/>
    <property type="project" value="UniProtKB-ARBA"/>
</dbReference>
<evidence type="ECO:0000259" key="8">
    <source>
        <dbReference type="PROSITE" id="PS50035"/>
    </source>
</evidence>
<dbReference type="RefSeq" id="WP_004631983.1">
    <property type="nucleotide sequence ID" value="NZ_CATWDO010000014.1"/>
</dbReference>
<keyword evidence="5" id="KW-0442">Lipid degradation</keyword>
<name>A0AAD2BTZ9_9RALS</name>
<dbReference type="Proteomes" id="UP001189756">
    <property type="component" value="Unassembled WGS sequence"/>
</dbReference>
<dbReference type="PROSITE" id="PS50035">
    <property type="entry name" value="PLD"/>
    <property type="match status" value="1"/>
</dbReference>
<dbReference type="Pfam" id="PF13091">
    <property type="entry name" value="PLDc_2"/>
    <property type="match status" value="1"/>
</dbReference>
<accession>A0AAD2BTZ9</accession>
<dbReference type="EMBL" id="CATZAR010000004">
    <property type="protein sequence ID" value="CAJ0789951.1"/>
    <property type="molecule type" value="Genomic_DNA"/>
</dbReference>
<reference evidence="10 12" key="1">
    <citation type="submission" date="2023-07" db="EMBL/GenBank/DDBJ databases">
        <authorList>
            <person name="Peeters C."/>
        </authorList>
    </citation>
    <scope>NUCLEOTIDE SEQUENCE</scope>
    <source>
        <strain evidence="9 12">LMG 18095</strain>
        <strain evidence="10">R-77560</strain>
    </source>
</reference>
<evidence type="ECO:0000256" key="1">
    <source>
        <dbReference type="ARBA" id="ARBA00000798"/>
    </source>
</evidence>
<dbReference type="PANTHER" id="PTHR43856">
    <property type="entry name" value="CARDIOLIPIN HYDROLASE"/>
    <property type="match status" value="1"/>
</dbReference>
<dbReference type="InterPro" id="IPR051406">
    <property type="entry name" value="PLD_domain"/>
</dbReference>
<evidence type="ECO:0000313" key="11">
    <source>
        <dbReference type="Proteomes" id="UP001189756"/>
    </source>
</evidence>
<evidence type="ECO:0000313" key="9">
    <source>
        <dbReference type="EMBL" id="CAJ0789951.1"/>
    </source>
</evidence>
<evidence type="ECO:0000256" key="4">
    <source>
        <dbReference type="ARBA" id="ARBA00022801"/>
    </source>
</evidence>
<keyword evidence="4" id="KW-0378">Hydrolase</keyword>
<dbReference type="CDD" id="cd09170">
    <property type="entry name" value="PLDc_Nuc"/>
    <property type="match status" value="1"/>
</dbReference>
<evidence type="ECO:0000313" key="12">
    <source>
        <dbReference type="Proteomes" id="UP001189773"/>
    </source>
</evidence>
<organism evidence="10 11">
    <name type="scientific">Ralstonia thomasii</name>
    <dbReference type="NCBI Taxonomy" id="3058596"/>
    <lineage>
        <taxon>Bacteria</taxon>
        <taxon>Pseudomonadati</taxon>
        <taxon>Pseudomonadota</taxon>
        <taxon>Betaproteobacteria</taxon>
        <taxon>Burkholderiales</taxon>
        <taxon>Burkholderiaceae</taxon>
        <taxon>Ralstonia</taxon>
    </lineage>
</organism>
<dbReference type="GO" id="GO:0016740">
    <property type="term" value="F:transferase activity"/>
    <property type="evidence" value="ECO:0007669"/>
    <property type="project" value="UniProtKB-KW"/>
</dbReference>
<dbReference type="InterPro" id="IPR025202">
    <property type="entry name" value="PLD-like_dom"/>
</dbReference>
<dbReference type="SUPFAM" id="SSF56024">
    <property type="entry name" value="Phospholipase D/nuclease"/>
    <property type="match status" value="1"/>
</dbReference>
<dbReference type="PANTHER" id="PTHR43856:SF1">
    <property type="entry name" value="MITOCHONDRIAL CARDIOLIPIN HYDROLASE"/>
    <property type="match status" value="1"/>
</dbReference>
<evidence type="ECO:0000256" key="3">
    <source>
        <dbReference type="ARBA" id="ARBA00012027"/>
    </source>
</evidence>
<dbReference type="GO" id="GO:0016891">
    <property type="term" value="F:RNA endonuclease activity producing 5'-phosphomonoesters, hydrolytic mechanism"/>
    <property type="evidence" value="ECO:0007669"/>
    <property type="project" value="TreeGrafter"/>
</dbReference>
<comment type="caution">
    <text evidence="10">The sequence shown here is derived from an EMBL/GenBank/DDBJ whole genome shotgun (WGS) entry which is preliminary data.</text>
</comment>
<comment type="similarity">
    <text evidence="2">Belongs to the phospholipase D family.</text>
</comment>
<keyword evidence="10" id="KW-0808">Transferase</keyword>
<dbReference type="AlphaFoldDB" id="A0AAD2BTZ9"/>
<gene>
    <name evidence="10" type="primary">clsA</name>
    <name evidence="9" type="ORF">LMG18095_01954</name>
    <name evidence="10" type="ORF">R77560_04273</name>
</gene>
<proteinExistence type="inferred from homology"/>
<dbReference type="GO" id="GO:0004630">
    <property type="term" value="F:phospholipase D activity"/>
    <property type="evidence" value="ECO:0007669"/>
    <property type="project" value="UniProtKB-EC"/>
</dbReference>
<sequence>MMVRRLGWLLAAWLAFAAGGVALARSAPPVQPAKGTVQAAFTPDDDIEGLLADAIDQAREQVLVQAYLLSNKAITRALLAAHQRGVDVRVLADREQMTRSGGSRVPEVANAGIPVWLEVRYKNAHNKVIVIDPRGAHPVLVTGSFNFTQTAQRGNAENVLIVRGDADLAQRYAANWQKHAGDALPYRAQQPAAQ</sequence>
<keyword evidence="6" id="KW-0443">Lipid metabolism</keyword>
<dbReference type="InterPro" id="IPR001736">
    <property type="entry name" value="PLipase_D/transphosphatidylase"/>
</dbReference>
<evidence type="ECO:0000256" key="6">
    <source>
        <dbReference type="ARBA" id="ARBA00023098"/>
    </source>
</evidence>